<evidence type="ECO:0000313" key="3">
    <source>
        <dbReference type="EMBL" id="GAA4283812.1"/>
    </source>
</evidence>
<dbReference type="RefSeq" id="WP_236863896.1">
    <property type="nucleotide sequence ID" value="NZ_BAABAZ010000004.1"/>
</dbReference>
<keyword evidence="2" id="KW-0812">Transmembrane</keyword>
<dbReference type="Proteomes" id="UP001501586">
    <property type="component" value="Unassembled WGS sequence"/>
</dbReference>
<feature type="transmembrane region" description="Helical" evidence="2">
    <location>
        <begin position="58"/>
        <end position="77"/>
    </location>
</feature>
<dbReference type="EMBL" id="BAABAZ010000004">
    <property type="protein sequence ID" value="GAA4283812.1"/>
    <property type="molecule type" value="Genomic_DNA"/>
</dbReference>
<keyword evidence="4" id="KW-1185">Reference proteome</keyword>
<gene>
    <name evidence="3" type="ORF">GCM10022261_13430</name>
</gene>
<evidence type="ECO:0000313" key="4">
    <source>
        <dbReference type="Proteomes" id="UP001501586"/>
    </source>
</evidence>
<reference evidence="4" key="1">
    <citation type="journal article" date="2019" name="Int. J. Syst. Evol. Microbiol.">
        <title>The Global Catalogue of Microorganisms (GCM) 10K type strain sequencing project: providing services to taxonomists for standard genome sequencing and annotation.</title>
        <authorList>
            <consortium name="The Broad Institute Genomics Platform"/>
            <consortium name="The Broad Institute Genome Sequencing Center for Infectious Disease"/>
            <person name="Wu L."/>
            <person name="Ma J."/>
        </authorList>
    </citation>
    <scope>NUCLEOTIDE SEQUENCE [LARGE SCALE GENOMIC DNA]</scope>
    <source>
        <strain evidence="4">JCM 17458</strain>
    </source>
</reference>
<sequence>MSTTHNPRTAGTSPDPNRPVPLARGEDPTGTATSADDWTPVDDWIPDDRPPSAAENNFTSFALFGFLVLFGVGCFILF</sequence>
<evidence type="ECO:0000256" key="2">
    <source>
        <dbReference type="SAM" id="Phobius"/>
    </source>
</evidence>
<feature type="region of interest" description="Disordered" evidence="1">
    <location>
        <begin position="1"/>
        <end position="51"/>
    </location>
</feature>
<organism evidence="3 4">
    <name type="scientific">Brevibacterium daeguense</name>
    <dbReference type="NCBI Taxonomy" id="909936"/>
    <lineage>
        <taxon>Bacteria</taxon>
        <taxon>Bacillati</taxon>
        <taxon>Actinomycetota</taxon>
        <taxon>Actinomycetes</taxon>
        <taxon>Micrococcales</taxon>
        <taxon>Brevibacteriaceae</taxon>
        <taxon>Brevibacterium</taxon>
    </lineage>
</organism>
<proteinExistence type="predicted"/>
<comment type="caution">
    <text evidence="3">The sequence shown here is derived from an EMBL/GenBank/DDBJ whole genome shotgun (WGS) entry which is preliminary data.</text>
</comment>
<keyword evidence="2" id="KW-0472">Membrane</keyword>
<accession>A0ABP8EIQ2</accession>
<protein>
    <submittedName>
        <fullName evidence="3">Uncharacterized protein</fullName>
    </submittedName>
</protein>
<feature type="compositionally biased region" description="Polar residues" evidence="1">
    <location>
        <begin position="1"/>
        <end position="15"/>
    </location>
</feature>
<keyword evidence="2" id="KW-1133">Transmembrane helix</keyword>
<evidence type="ECO:0000256" key="1">
    <source>
        <dbReference type="SAM" id="MobiDB-lite"/>
    </source>
</evidence>
<name>A0ABP8EIQ2_9MICO</name>